<gene>
    <name evidence="4" type="ORF">H0235_015485</name>
</gene>
<accession>A0A834KC55</accession>
<dbReference type="PANTHER" id="PTHR34766">
    <property type="entry name" value="UPF0449 PROTEIN C19ORF25"/>
    <property type="match status" value="1"/>
</dbReference>
<dbReference type="OrthoDB" id="6129359at2759"/>
<keyword evidence="5" id="KW-1185">Reference proteome</keyword>
<comment type="caution">
    <text evidence="4">The sequence shown here is derived from an EMBL/GenBank/DDBJ whole genome shotgun (WGS) entry which is preliminary data.</text>
</comment>
<reference evidence="4" key="1">
    <citation type="journal article" date="2020" name="G3 (Bethesda)">
        <title>High-Quality Assemblies for Three Invasive Social Wasps from the &lt;i&gt;Vespula&lt;/i&gt; Genus.</title>
        <authorList>
            <person name="Harrop T.W.R."/>
            <person name="Guhlin J."/>
            <person name="McLaughlin G.M."/>
            <person name="Permina E."/>
            <person name="Stockwell P."/>
            <person name="Gilligan J."/>
            <person name="Le Lec M.F."/>
            <person name="Gruber M.A.M."/>
            <person name="Quinn O."/>
            <person name="Lovegrove M."/>
            <person name="Duncan E.J."/>
            <person name="Remnant E.J."/>
            <person name="Van Eeckhoven J."/>
            <person name="Graham B."/>
            <person name="Knapp R.A."/>
            <person name="Langford K.W."/>
            <person name="Kronenberg Z."/>
            <person name="Press M.O."/>
            <person name="Eacker S.M."/>
            <person name="Wilson-Rankin E.E."/>
            <person name="Purcell J."/>
            <person name="Lester P.J."/>
            <person name="Dearden P.K."/>
        </authorList>
    </citation>
    <scope>NUCLEOTIDE SEQUENCE</scope>
    <source>
        <strain evidence="4">Volc-1</strain>
    </source>
</reference>
<dbReference type="EMBL" id="JACSDY010000017">
    <property type="protein sequence ID" value="KAF7402149.1"/>
    <property type="molecule type" value="Genomic_DNA"/>
</dbReference>
<dbReference type="InterPro" id="IPR028227">
    <property type="entry name" value="UPF0449"/>
</dbReference>
<dbReference type="PANTHER" id="PTHR34766:SF1">
    <property type="entry name" value="UPF0449 PROTEIN C19ORF25"/>
    <property type="match status" value="1"/>
</dbReference>
<organism evidence="4 5">
    <name type="scientific">Vespula pensylvanica</name>
    <name type="common">Western yellow jacket</name>
    <name type="synonym">Wasp</name>
    <dbReference type="NCBI Taxonomy" id="30213"/>
    <lineage>
        <taxon>Eukaryota</taxon>
        <taxon>Metazoa</taxon>
        <taxon>Ecdysozoa</taxon>
        <taxon>Arthropoda</taxon>
        <taxon>Hexapoda</taxon>
        <taxon>Insecta</taxon>
        <taxon>Pterygota</taxon>
        <taxon>Neoptera</taxon>
        <taxon>Endopterygota</taxon>
        <taxon>Hymenoptera</taxon>
        <taxon>Apocrita</taxon>
        <taxon>Aculeata</taxon>
        <taxon>Vespoidea</taxon>
        <taxon>Vespidae</taxon>
        <taxon>Vespinae</taxon>
        <taxon>Vespula</taxon>
    </lineage>
</organism>
<sequence length="112" mass="12904">MFGNKKHNLPPRPNFPNPEHMLEDLSKASADDVAFKVVNEDKIQAENLYISTNHNNSEDIYKNVKIYLNVKEQLKQLGTILKREQEQLQTDNEEIRTLADSIRKQAQAALIT</sequence>
<protein>
    <submittedName>
        <fullName evidence="4">Uncharacterized protein</fullName>
    </submittedName>
</protein>
<evidence type="ECO:0000256" key="2">
    <source>
        <dbReference type="SAM" id="Coils"/>
    </source>
</evidence>
<evidence type="ECO:0000313" key="4">
    <source>
        <dbReference type="EMBL" id="KAF7402149.1"/>
    </source>
</evidence>
<dbReference type="AlphaFoldDB" id="A0A834KC55"/>
<dbReference type="Proteomes" id="UP000600918">
    <property type="component" value="Unassembled WGS sequence"/>
</dbReference>
<comment type="similarity">
    <text evidence="1">Belongs to the UPF0449 family.</text>
</comment>
<evidence type="ECO:0000256" key="3">
    <source>
        <dbReference type="SAM" id="MobiDB-lite"/>
    </source>
</evidence>
<name>A0A834KC55_VESPE</name>
<dbReference type="Pfam" id="PF15136">
    <property type="entry name" value="UPF0449"/>
    <property type="match status" value="1"/>
</dbReference>
<keyword evidence="2" id="KW-0175">Coiled coil</keyword>
<feature type="region of interest" description="Disordered" evidence="3">
    <location>
        <begin position="1"/>
        <end position="21"/>
    </location>
</feature>
<proteinExistence type="inferred from homology"/>
<feature type="coiled-coil region" evidence="2">
    <location>
        <begin position="67"/>
        <end position="101"/>
    </location>
</feature>
<evidence type="ECO:0000256" key="1">
    <source>
        <dbReference type="ARBA" id="ARBA00006137"/>
    </source>
</evidence>
<evidence type="ECO:0000313" key="5">
    <source>
        <dbReference type="Proteomes" id="UP000600918"/>
    </source>
</evidence>